<dbReference type="OrthoDB" id="3829170at2"/>
<comment type="caution">
    <text evidence="2">The sequence shown here is derived from an EMBL/GenBank/DDBJ whole genome shotgun (WGS) entry which is preliminary data.</text>
</comment>
<protein>
    <submittedName>
        <fullName evidence="2">Uncharacterized protein</fullName>
    </submittedName>
</protein>
<organism evidence="2 3">
    <name type="scientific">Corallococcus sicarius</name>
    <dbReference type="NCBI Taxonomy" id="2316726"/>
    <lineage>
        <taxon>Bacteria</taxon>
        <taxon>Pseudomonadati</taxon>
        <taxon>Myxococcota</taxon>
        <taxon>Myxococcia</taxon>
        <taxon>Myxococcales</taxon>
        <taxon>Cystobacterineae</taxon>
        <taxon>Myxococcaceae</taxon>
        <taxon>Corallococcus</taxon>
    </lineage>
</organism>
<evidence type="ECO:0000256" key="1">
    <source>
        <dbReference type="SAM" id="MobiDB-lite"/>
    </source>
</evidence>
<name>A0A3A8N9A4_9BACT</name>
<gene>
    <name evidence="2" type="ORF">D7X12_19350</name>
</gene>
<dbReference type="AlphaFoldDB" id="A0A3A8N9A4"/>
<dbReference type="EMBL" id="RAWG01000117">
    <property type="protein sequence ID" value="RKH41007.1"/>
    <property type="molecule type" value="Genomic_DNA"/>
</dbReference>
<keyword evidence="3" id="KW-1185">Reference proteome</keyword>
<feature type="region of interest" description="Disordered" evidence="1">
    <location>
        <begin position="96"/>
        <end position="171"/>
    </location>
</feature>
<feature type="compositionally biased region" description="Basic residues" evidence="1">
    <location>
        <begin position="44"/>
        <end position="55"/>
    </location>
</feature>
<reference evidence="3" key="1">
    <citation type="submission" date="2018-09" db="EMBL/GenBank/DDBJ databases">
        <authorList>
            <person name="Livingstone P.G."/>
            <person name="Whitworth D.E."/>
        </authorList>
    </citation>
    <scope>NUCLEOTIDE SEQUENCE [LARGE SCALE GENOMIC DNA]</scope>
    <source>
        <strain evidence="3">CA040B</strain>
    </source>
</reference>
<sequence>MDKAILRTLNEPTLLLLAETRPTALRTLDEDALCDLHTRIRQQRNKHTKLYRRKSSAQVARSGSRGVARPKHPRTAAKAELYEDALARVSAALAKAARGSAVQLRAERLREAHAPSNPLPQRSGGRGAPGARFSPPKQPAHRNPRTPITRKRHAATRAAGARRQARRDNRP</sequence>
<proteinExistence type="predicted"/>
<dbReference type="Proteomes" id="UP000273405">
    <property type="component" value="Unassembled WGS sequence"/>
</dbReference>
<feature type="compositionally biased region" description="Basic residues" evidence="1">
    <location>
        <begin position="139"/>
        <end position="155"/>
    </location>
</feature>
<evidence type="ECO:0000313" key="3">
    <source>
        <dbReference type="Proteomes" id="UP000273405"/>
    </source>
</evidence>
<evidence type="ECO:0000313" key="2">
    <source>
        <dbReference type="EMBL" id="RKH41007.1"/>
    </source>
</evidence>
<accession>A0A3A8N9A4</accession>
<dbReference type="RefSeq" id="WP_120626755.1">
    <property type="nucleotide sequence ID" value="NZ_RAWG01000117.1"/>
</dbReference>
<feature type="region of interest" description="Disordered" evidence="1">
    <location>
        <begin position="44"/>
        <end position="76"/>
    </location>
</feature>